<keyword evidence="12" id="KW-1185">Reference proteome</keyword>
<proteinExistence type="inferred from homology"/>
<evidence type="ECO:0000256" key="4">
    <source>
        <dbReference type="ARBA" id="ARBA00022737"/>
    </source>
</evidence>
<dbReference type="GO" id="GO:0010557">
    <property type="term" value="P:positive regulation of macromolecule biosynthetic process"/>
    <property type="evidence" value="ECO:0007669"/>
    <property type="project" value="UniProtKB-ARBA"/>
</dbReference>
<keyword evidence="9" id="KW-0539">Nucleus</keyword>
<dbReference type="InterPro" id="IPR000116">
    <property type="entry name" value="HMGA"/>
</dbReference>
<dbReference type="GO" id="GO:0003712">
    <property type="term" value="F:transcription coregulator activity"/>
    <property type="evidence" value="ECO:0007669"/>
    <property type="project" value="TreeGrafter"/>
</dbReference>
<evidence type="ECO:0000256" key="3">
    <source>
        <dbReference type="ARBA" id="ARBA00022553"/>
    </source>
</evidence>
<dbReference type="InterPro" id="IPR017956">
    <property type="entry name" value="AT_hook_DNA-bd_motif"/>
</dbReference>
<evidence type="ECO:0000256" key="8">
    <source>
        <dbReference type="ARBA" id="ARBA00023163"/>
    </source>
</evidence>
<reference evidence="12" key="1">
    <citation type="journal article" date="2006" name="Science">
        <title>Ancient noncoding elements conserved in the human genome.</title>
        <authorList>
            <person name="Venkatesh B."/>
            <person name="Kirkness E.F."/>
            <person name="Loh Y.H."/>
            <person name="Halpern A.L."/>
            <person name="Lee A.P."/>
            <person name="Johnson J."/>
            <person name="Dandona N."/>
            <person name="Viswanathan L.D."/>
            <person name="Tay A."/>
            <person name="Venter J.C."/>
            <person name="Strausberg R.L."/>
            <person name="Brenner S."/>
        </authorList>
    </citation>
    <scope>NUCLEOTIDE SEQUENCE [LARGE SCALE GENOMIC DNA]</scope>
</reference>
<dbReference type="PANTHER" id="PTHR23341">
    <property type="entry name" value="HIGH MOBILITY GROUP PROTEINS HMG-A AND C"/>
    <property type="match status" value="1"/>
</dbReference>
<keyword evidence="8" id="KW-0804">Transcription</keyword>
<reference evidence="11" key="4">
    <citation type="submission" date="2025-08" db="UniProtKB">
        <authorList>
            <consortium name="Ensembl"/>
        </authorList>
    </citation>
    <scope>IDENTIFICATION</scope>
</reference>
<evidence type="ECO:0000256" key="2">
    <source>
        <dbReference type="ARBA" id="ARBA00010812"/>
    </source>
</evidence>
<reference evidence="12" key="2">
    <citation type="journal article" date="2007" name="PLoS Biol.">
        <title>Survey sequencing and comparative analysis of the elephant shark (Callorhinchus milii) genome.</title>
        <authorList>
            <person name="Venkatesh B."/>
            <person name="Kirkness E.F."/>
            <person name="Loh Y.H."/>
            <person name="Halpern A.L."/>
            <person name="Lee A.P."/>
            <person name="Johnson J."/>
            <person name="Dandona N."/>
            <person name="Viswanathan L.D."/>
            <person name="Tay A."/>
            <person name="Venter J.C."/>
            <person name="Strausberg R.L."/>
            <person name="Brenner S."/>
        </authorList>
    </citation>
    <scope>NUCLEOTIDE SEQUENCE [LARGE SCALE GENOMIC DNA]</scope>
</reference>
<dbReference type="GO" id="GO:0000785">
    <property type="term" value="C:chromatin"/>
    <property type="evidence" value="ECO:0007669"/>
    <property type="project" value="InterPro"/>
</dbReference>
<reference evidence="12" key="3">
    <citation type="journal article" date="2014" name="Nature">
        <title>Elephant shark genome provides unique insights into gnathostome evolution.</title>
        <authorList>
            <consortium name="International Elephant Shark Genome Sequencing Consortium"/>
            <person name="Venkatesh B."/>
            <person name="Lee A.P."/>
            <person name="Ravi V."/>
            <person name="Maurya A.K."/>
            <person name="Lian M.M."/>
            <person name="Swann J.B."/>
            <person name="Ohta Y."/>
            <person name="Flajnik M.F."/>
            <person name="Sutoh Y."/>
            <person name="Kasahara M."/>
            <person name="Hoon S."/>
            <person name="Gangu V."/>
            <person name="Roy S.W."/>
            <person name="Irimia M."/>
            <person name="Korzh V."/>
            <person name="Kondrychyn I."/>
            <person name="Lim Z.W."/>
            <person name="Tay B.H."/>
            <person name="Tohari S."/>
            <person name="Kong K.W."/>
            <person name="Ho S."/>
            <person name="Lorente-Galdos B."/>
            <person name="Quilez J."/>
            <person name="Marques-Bonet T."/>
            <person name="Raney B.J."/>
            <person name="Ingham P.W."/>
            <person name="Tay A."/>
            <person name="Hillier L.W."/>
            <person name="Minx P."/>
            <person name="Boehm T."/>
            <person name="Wilson R.K."/>
            <person name="Brenner S."/>
            <person name="Warren W.C."/>
        </authorList>
    </citation>
    <scope>NUCLEOTIDE SEQUENCE [LARGE SCALE GENOMIC DNA]</scope>
</reference>
<keyword evidence="7" id="KW-0238">DNA-binding</keyword>
<dbReference type="Proteomes" id="UP000314986">
    <property type="component" value="Unassembled WGS sequence"/>
</dbReference>
<dbReference type="PANTHER" id="PTHR23341:SF4">
    <property type="entry name" value="HIGH MOBILITY GROUP PROTEIN HMGI-C"/>
    <property type="match status" value="1"/>
</dbReference>
<dbReference type="PRINTS" id="PR00929">
    <property type="entry name" value="ATHOOK"/>
</dbReference>
<feature type="compositionally biased region" description="Basic and acidic residues" evidence="10">
    <location>
        <begin position="58"/>
        <end position="76"/>
    </location>
</feature>
<keyword evidence="5" id="KW-0007">Acetylation</keyword>
<evidence type="ECO:0000256" key="9">
    <source>
        <dbReference type="ARBA" id="ARBA00023242"/>
    </source>
</evidence>
<evidence type="ECO:0000256" key="10">
    <source>
        <dbReference type="SAM" id="MobiDB-lite"/>
    </source>
</evidence>
<dbReference type="STRING" id="7868.ENSCMIP00000044976"/>
<reference evidence="11" key="5">
    <citation type="submission" date="2025-09" db="UniProtKB">
        <authorList>
            <consortium name="Ensembl"/>
        </authorList>
    </citation>
    <scope>IDENTIFICATION</scope>
</reference>
<dbReference type="PRINTS" id="PR00930">
    <property type="entry name" value="HIGHMOBLTYIY"/>
</dbReference>
<evidence type="ECO:0000256" key="1">
    <source>
        <dbReference type="ARBA" id="ARBA00004123"/>
    </source>
</evidence>
<dbReference type="GO" id="GO:0005634">
    <property type="term" value="C:nucleus"/>
    <property type="evidence" value="ECO:0007669"/>
    <property type="project" value="UniProtKB-SubCell"/>
</dbReference>
<keyword evidence="3" id="KW-0597">Phosphoprotein</keyword>
<dbReference type="GO" id="GO:0003677">
    <property type="term" value="F:DNA binding"/>
    <property type="evidence" value="ECO:0007669"/>
    <property type="project" value="UniProtKB-KW"/>
</dbReference>
<evidence type="ECO:0000256" key="7">
    <source>
        <dbReference type="ARBA" id="ARBA00023125"/>
    </source>
</evidence>
<accession>A0A4W3K134</accession>
<evidence type="ECO:0000256" key="6">
    <source>
        <dbReference type="ARBA" id="ARBA00023015"/>
    </source>
</evidence>
<comment type="subcellular location">
    <subcellularLocation>
        <location evidence="1">Nucleus</location>
    </subcellularLocation>
</comment>
<name>A0A4W3K134_CALMI</name>
<dbReference type="GO" id="GO:0006355">
    <property type="term" value="P:regulation of DNA-templated transcription"/>
    <property type="evidence" value="ECO:0007669"/>
    <property type="project" value="InterPro"/>
</dbReference>
<feature type="compositionally biased region" description="Basic residues" evidence="10">
    <location>
        <begin position="48"/>
        <end position="57"/>
    </location>
</feature>
<keyword evidence="4" id="KW-0677">Repeat</keyword>
<evidence type="ECO:0000256" key="5">
    <source>
        <dbReference type="ARBA" id="ARBA00022990"/>
    </source>
</evidence>
<feature type="region of interest" description="Disordered" evidence="10">
    <location>
        <begin position="1"/>
        <end position="85"/>
    </location>
</feature>
<evidence type="ECO:0000313" key="12">
    <source>
        <dbReference type="Proteomes" id="UP000314986"/>
    </source>
</evidence>
<dbReference type="AlphaFoldDB" id="A0A4W3K134"/>
<dbReference type="SMART" id="SM00384">
    <property type="entry name" value="AT_hook"/>
    <property type="match status" value="3"/>
</dbReference>
<dbReference type="GeneTree" id="ENSGT01000000214687"/>
<protein>
    <submittedName>
        <fullName evidence="11">Uncharacterized protein</fullName>
    </submittedName>
</protein>
<evidence type="ECO:0000313" key="11">
    <source>
        <dbReference type="Ensembl" id="ENSCMIP00000044976.1"/>
    </source>
</evidence>
<sequence length="171" mass="19106">MSTSGAREGPARQGAVGPRQPAPAQPGKRGRGRPRKEPQEPSGPPTPKRPRGRPRGSKNKEPRATQKKAEPPGEKRPRGRPRKWVSDVDLCHLPWTPGERNNLLFSNKCHGTFNIHLNRNRWDTDLMFHPKDGTSDNYCSPSIALERRIVSSKSLKWGLNPELSDSDAKVL</sequence>
<dbReference type="Ensembl" id="ENSCMIT00000045621.1">
    <property type="protein sequence ID" value="ENSCMIP00000044976.1"/>
    <property type="gene ID" value="ENSCMIG00000018571.1"/>
</dbReference>
<dbReference type="InParanoid" id="A0A4W3K134"/>
<keyword evidence="6" id="KW-0805">Transcription regulation</keyword>
<organism evidence="11 12">
    <name type="scientific">Callorhinchus milii</name>
    <name type="common">Ghost shark</name>
    <dbReference type="NCBI Taxonomy" id="7868"/>
    <lineage>
        <taxon>Eukaryota</taxon>
        <taxon>Metazoa</taxon>
        <taxon>Chordata</taxon>
        <taxon>Craniata</taxon>
        <taxon>Vertebrata</taxon>
        <taxon>Chondrichthyes</taxon>
        <taxon>Holocephali</taxon>
        <taxon>Chimaeriformes</taxon>
        <taxon>Callorhinchidae</taxon>
        <taxon>Callorhinchus</taxon>
    </lineage>
</organism>
<dbReference type="Pfam" id="PF02178">
    <property type="entry name" value="AT_hook"/>
    <property type="match status" value="3"/>
</dbReference>
<comment type="similarity">
    <text evidence="2">Belongs to the HMGA family.</text>
</comment>